<dbReference type="Proteomes" id="UP000471640">
    <property type="component" value="Unassembled WGS sequence"/>
</dbReference>
<accession>A0A6P1DNW2</accession>
<comment type="similarity">
    <text evidence="5">Belongs to the UreE family.</text>
</comment>
<keyword evidence="3 5" id="KW-0533">Nickel</keyword>
<sequence length="152" mass="16816">MIRLVQKSDQPLESEVSVTLTLDQRVRSRLRVDLDDGREAGILLERSSTLRDGDCLVSDEGLVVRVRAGAEALSSVRCEDPLLLARACYHLGNRHVALQIQPGMLRYQHDHVLDEMLRGLGLTVALEQVPFEPEPGAYDGGHTGHGHHQHGD</sequence>
<evidence type="ECO:0000256" key="4">
    <source>
        <dbReference type="ARBA" id="ARBA00023186"/>
    </source>
</evidence>
<dbReference type="GO" id="GO:0051082">
    <property type="term" value="F:unfolded protein binding"/>
    <property type="evidence" value="ECO:0007669"/>
    <property type="project" value="UniProtKB-UniRule"/>
</dbReference>
<evidence type="ECO:0000256" key="2">
    <source>
        <dbReference type="ARBA" id="ARBA00022490"/>
    </source>
</evidence>
<dbReference type="InterPro" id="IPR004029">
    <property type="entry name" value="UreE_N"/>
</dbReference>
<feature type="domain" description="UreE urease accessory N-terminal" evidence="7">
    <location>
        <begin position="1"/>
        <end position="64"/>
    </location>
</feature>
<dbReference type="GO" id="GO:0005737">
    <property type="term" value="C:cytoplasm"/>
    <property type="evidence" value="ECO:0007669"/>
    <property type="project" value="UniProtKB-SubCell"/>
</dbReference>
<dbReference type="AlphaFoldDB" id="A0A6P1DNW2"/>
<keyword evidence="9" id="KW-1185">Reference proteome</keyword>
<evidence type="ECO:0000256" key="6">
    <source>
        <dbReference type="SAM" id="MobiDB-lite"/>
    </source>
</evidence>
<comment type="caution">
    <text evidence="8">The sequence shown here is derived from an EMBL/GenBank/DDBJ whole genome shotgun (WGS) entry which is preliminary data.</text>
</comment>
<evidence type="ECO:0000259" key="7">
    <source>
        <dbReference type="SMART" id="SM00988"/>
    </source>
</evidence>
<evidence type="ECO:0000256" key="1">
    <source>
        <dbReference type="ARBA" id="ARBA00004496"/>
    </source>
</evidence>
<dbReference type="Pfam" id="PF02814">
    <property type="entry name" value="UreE_N"/>
    <property type="match status" value="1"/>
</dbReference>
<evidence type="ECO:0000313" key="9">
    <source>
        <dbReference type="Proteomes" id="UP000471640"/>
    </source>
</evidence>
<dbReference type="Pfam" id="PF05194">
    <property type="entry name" value="UreE_C"/>
    <property type="match status" value="1"/>
</dbReference>
<name>A0A6P1DNW2_9GAMM</name>
<dbReference type="HAMAP" id="MF_00822">
    <property type="entry name" value="UreE"/>
    <property type="match status" value="1"/>
</dbReference>
<dbReference type="GO" id="GO:0065003">
    <property type="term" value="P:protein-containing complex assembly"/>
    <property type="evidence" value="ECO:0007669"/>
    <property type="project" value="InterPro"/>
</dbReference>
<dbReference type="CDD" id="cd00571">
    <property type="entry name" value="UreE"/>
    <property type="match status" value="1"/>
</dbReference>
<reference evidence="8 9" key="2">
    <citation type="submission" date="2020-02" db="EMBL/GenBank/DDBJ databases">
        <title>Genome sequences of Thiorhodococcus mannitoliphagus and Thiorhodococcus minor, purple sulfur photosynthetic bacteria in the gammaproteobacterial family, Chromatiaceae.</title>
        <authorList>
            <person name="Aviles F.A."/>
            <person name="Meyer T.E."/>
            <person name="Kyndt J.A."/>
        </authorList>
    </citation>
    <scope>NUCLEOTIDE SEQUENCE [LARGE SCALE GENOMIC DNA]</scope>
    <source>
        <strain evidence="8 9">DSM 18266</strain>
    </source>
</reference>
<dbReference type="SUPFAM" id="SSF69287">
    <property type="entry name" value="Urease metallochaperone UreE, N-terminal domain"/>
    <property type="match status" value="1"/>
</dbReference>
<gene>
    <name evidence="5 8" type="primary">ureE</name>
    <name evidence="8" type="ORF">G3480_02690</name>
</gene>
<feature type="region of interest" description="Disordered" evidence="6">
    <location>
        <begin position="132"/>
        <end position="152"/>
    </location>
</feature>
<dbReference type="InterPro" id="IPR012406">
    <property type="entry name" value="UreE"/>
</dbReference>
<dbReference type="GO" id="GO:0019627">
    <property type="term" value="P:urea metabolic process"/>
    <property type="evidence" value="ECO:0007669"/>
    <property type="project" value="InterPro"/>
</dbReference>
<keyword evidence="2 5" id="KW-0963">Cytoplasm</keyword>
<dbReference type="EMBL" id="JAAIJR010000006">
    <property type="protein sequence ID" value="NEX19230.1"/>
    <property type="molecule type" value="Genomic_DNA"/>
</dbReference>
<comment type="function">
    <text evidence="5">Involved in urease metallocenter assembly. Binds nickel. Probably functions as a nickel donor during metallocenter assembly.</text>
</comment>
<evidence type="ECO:0000256" key="5">
    <source>
        <dbReference type="HAMAP-Rule" id="MF_00822"/>
    </source>
</evidence>
<proteinExistence type="inferred from homology"/>
<evidence type="ECO:0000256" key="3">
    <source>
        <dbReference type="ARBA" id="ARBA00022596"/>
    </source>
</evidence>
<dbReference type="InterPro" id="IPR007864">
    <property type="entry name" value="UreE_C_dom"/>
</dbReference>
<organism evidence="8 9">
    <name type="scientific">Thiorhodococcus mannitoliphagus</name>
    <dbReference type="NCBI Taxonomy" id="329406"/>
    <lineage>
        <taxon>Bacteria</taxon>
        <taxon>Pseudomonadati</taxon>
        <taxon>Pseudomonadota</taxon>
        <taxon>Gammaproteobacteria</taxon>
        <taxon>Chromatiales</taxon>
        <taxon>Chromatiaceae</taxon>
        <taxon>Thiorhodococcus</taxon>
    </lineage>
</organism>
<keyword evidence="4 5" id="KW-0143">Chaperone</keyword>
<dbReference type="GO" id="GO:0016151">
    <property type="term" value="F:nickel cation binding"/>
    <property type="evidence" value="ECO:0007669"/>
    <property type="project" value="UniProtKB-UniRule"/>
</dbReference>
<protein>
    <recommendedName>
        <fullName evidence="5">Urease accessory protein UreE</fullName>
    </recommendedName>
</protein>
<dbReference type="SMART" id="SM00988">
    <property type="entry name" value="UreE_N"/>
    <property type="match status" value="1"/>
</dbReference>
<dbReference type="NCBIfam" id="NF009751">
    <property type="entry name" value="PRK13261.1-1"/>
    <property type="match status" value="1"/>
</dbReference>
<dbReference type="PIRSF" id="PIRSF036402">
    <property type="entry name" value="Ureas_acces_UreE"/>
    <property type="match status" value="1"/>
</dbReference>
<dbReference type="Gene3D" id="3.30.70.790">
    <property type="entry name" value="UreE, C-terminal domain"/>
    <property type="match status" value="1"/>
</dbReference>
<reference evidence="9" key="1">
    <citation type="journal article" date="2020" name="Microbiol. Resour. Announc.">
        <title>Draft Genome Sequences of Thiorhodococcus mannitoliphagus and Thiorhodococcus minor, Purple Sulfur Photosynthetic Bacteria in the Gammaproteobacterial Family Chromatiaceae.</title>
        <authorList>
            <person name="Aviles F.A."/>
            <person name="Meyer T.E."/>
            <person name="Kyndt J.A."/>
        </authorList>
    </citation>
    <scope>NUCLEOTIDE SEQUENCE [LARGE SCALE GENOMIC DNA]</scope>
    <source>
        <strain evidence="9">DSM 18266</strain>
    </source>
</reference>
<dbReference type="RefSeq" id="WP_164652129.1">
    <property type="nucleotide sequence ID" value="NZ_JAAIJR010000006.1"/>
</dbReference>
<evidence type="ECO:0000313" key="8">
    <source>
        <dbReference type="EMBL" id="NEX19230.1"/>
    </source>
</evidence>
<dbReference type="Gene3D" id="2.60.260.20">
    <property type="entry name" value="Urease metallochaperone UreE, N-terminal domain"/>
    <property type="match status" value="1"/>
</dbReference>
<comment type="subcellular location">
    <subcellularLocation>
        <location evidence="1 5">Cytoplasm</location>
    </subcellularLocation>
</comment>
<dbReference type="SUPFAM" id="SSF69737">
    <property type="entry name" value="Urease metallochaperone UreE, C-terminal domain"/>
    <property type="match status" value="1"/>
</dbReference>
<dbReference type="GO" id="GO:0006457">
    <property type="term" value="P:protein folding"/>
    <property type="evidence" value="ECO:0007669"/>
    <property type="project" value="InterPro"/>
</dbReference>
<dbReference type="InterPro" id="IPR036118">
    <property type="entry name" value="UreE_N_sf"/>
</dbReference>